<feature type="transmembrane region" description="Helical" evidence="1">
    <location>
        <begin position="6"/>
        <end position="26"/>
    </location>
</feature>
<dbReference type="Proteomes" id="UP000284751">
    <property type="component" value="Unassembled WGS sequence"/>
</dbReference>
<sequence length="248" mass="28875">MIPICQFFLWFMFYNIVGWIYETLVCSIQEKRLVFNRGFLAGPYCPIYGSGALLDVFLLGWIHNPVLLFFAGMLVNCTLEYLTGWALEEIFHAKWWDYTGWFLNIKGRICFWGALAFGCMSVLLIKWIHPFVLRTTHLLPPLAVYIIAGVLFVIFVTDFVLTNVHIAQFNDKLKDLQQRISGRVMGEKGQNEVYAKADIEPENNKKLQEITEKLSLRERVMLKNTFSFQSTKYTDLVDRLKDTLGYKQ</sequence>
<proteinExistence type="predicted"/>
<feature type="transmembrane region" description="Helical" evidence="1">
    <location>
        <begin position="142"/>
        <end position="164"/>
    </location>
</feature>
<protein>
    <recommendedName>
        <fullName evidence="4">ABC transporter permease</fullName>
    </recommendedName>
</protein>
<keyword evidence="1" id="KW-0812">Transmembrane</keyword>
<keyword evidence="1" id="KW-1133">Transmembrane helix</keyword>
<dbReference type="AlphaFoldDB" id="A0A412B0N3"/>
<dbReference type="InterPro" id="IPR010540">
    <property type="entry name" value="CmpB_TMEM229"/>
</dbReference>
<feature type="transmembrane region" description="Helical" evidence="1">
    <location>
        <begin position="38"/>
        <end position="62"/>
    </location>
</feature>
<keyword evidence="1" id="KW-0472">Membrane</keyword>
<evidence type="ECO:0000313" key="2">
    <source>
        <dbReference type="EMBL" id="RGQ44200.1"/>
    </source>
</evidence>
<evidence type="ECO:0000313" key="3">
    <source>
        <dbReference type="Proteomes" id="UP000284751"/>
    </source>
</evidence>
<evidence type="ECO:0008006" key="4">
    <source>
        <dbReference type="Google" id="ProtNLM"/>
    </source>
</evidence>
<feature type="transmembrane region" description="Helical" evidence="1">
    <location>
        <begin position="68"/>
        <end position="88"/>
    </location>
</feature>
<dbReference type="EMBL" id="QRTC01000003">
    <property type="protein sequence ID" value="RGQ44200.1"/>
    <property type="molecule type" value="Genomic_DNA"/>
</dbReference>
<evidence type="ECO:0000256" key="1">
    <source>
        <dbReference type="SAM" id="Phobius"/>
    </source>
</evidence>
<comment type="caution">
    <text evidence="2">The sequence shown here is derived from an EMBL/GenBank/DDBJ whole genome shotgun (WGS) entry which is preliminary data.</text>
</comment>
<name>A0A412B0N3_9FIRM</name>
<accession>A0A412B0N3</accession>
<reference evidence="2 3" key="1">
    <citation type="submission" date="2018-08" db="EMBL/GenBank/DDBJ databases">
        <title>A genome reference for cultivated species of the human gut microbiota.</title>
        <authorList>
            <person name="Zou Y."/>
            <person name="Xue W."/>
            <person name="Luo G."/>
        </authorList>
    </citation>
    <scope>NUCLEOTIDE SEQUENCE [LARGE SCALE GENOMIC DNA]</scope>
    <source>
        <strain evidence="2 3">AF28-26</strain>
    </source>
</reference>
<organism evidence="2 3">
    <name type="scientific">[Clostridium] leptum</name>
    <dbReference type="NCBI Taxonomy" id="1535"/>
    <lineage>
        <taxon>Bacteria</taxon>
        <taxon>Bacillati</taxon>
        <taxon>Bacillota</taxon>
        <taxon>Clostridia</taxon>
        <taxon>Eubacteriales</taxon>
        <taxon>Oscillospiraceae</taxon>
        <taxon>Oscillospiraceae incertae sedis</taxon>
    </lineage>
</organism>
<gene>
    <name evidence="2" type="ORF">DWY99_02015</name>
</gene>
<dbReference type="Pfam" id="PF06541">
    <property type="entry name" value="ABC_trans_CmpB"/>
    <property type="match status" value="1"/>
</dbReference>
<feature type="transmembrane region" description="Helical" evidence="1">
    <location>
        <begin position="109"/>
        <end position="130"/>
    </location>
</feature>